<keyword evidence="4" id="KW-1185">Reference proteome</keyword>
<feature type="region of interest" description="Disordered" evidence="1">
    <location>
        <begin position="248"/>
        <end position="272"/>
    </location>
</feature>
<reference evidence="3" key="1">
    <citation type="submission" date="2019-04" db="EMBL/GenBank/DDBJ databases">
        <title>Sequencing of skin fungus with MAO and IRED activity.</title>
        <authorList>
            <person name="Marsaioli A.J."/>
            <person name="Bonatto J.M.C."/>
            <person name="Reis Junior O."/>
        </authorList>
    </citation>
    <scope>NUCLEOTIDE SEQUENCE</scope>
    <source>
        <strain evidence="3">30M1</strain>
    </source>
</reference>
<sequence length="360" mass="38807">MPADAAYRNPPHYLAKVTTITIIQRRGPSKATSVYAITSLLAEPLLSLAPTPLATSSPPTPSPRGSLHPSSHNLSPPSAVPNSAMTASPPPPAQTTQPASTYAHSLNPPLTFILFVVIALAAAWTLTVCLIHYRGATAGYTQQRPCSPTPAARRWTWQPRRLNPVTFFKRAHGTEYEALDSDGEDDSAGSGLFSALELRMRDAINPSPLNPYLVAPGREPRAAGSAVGGYGEEEWKLRHRAFFGVGQGGDDAVDSSESRGAYSSSGTERESIVSEAREAQAREVLRACGVGTAAIDEEMRRCWVDVGLEAIDGVVDRFSARIVRWTDGGELVLPLAEGKRDGERRRRRRRGDGGQAMRVE</sequence>
<keyword evidence="2" id="KW-0472">Membrane</keyword>
<evidence type="ECO:0000256" key="1">
    <source>
        <dbReference type="SAM" id="MobiDB-lite"/>
    </source>
</evidence>
<protein>
    <submittedName>
        <fullName evidence="3">Uncharacterized protein</fullName>
    </submittedName>
</protein>
<feature type="compositionally biased region" description="Low complexity" evidence="1">
    <location>
        <begin position="66"/>
        <end position="87"/>
    </location>
</feature>
<dbReference type="EMBL" id="SWKU01000002">
    <property type="protein sequence ID" value="KAF3009541.1"/>
    <property type="molecule type" value="Genomic_DNA"/>
</dbReference>
<proteinExistence type="predicted"/>
<name>A0A9P4TNV6_CURKU</name>
<organism evidence="3 4">
    <name type="scientific">Curvularia kusanoi</name>
    <name type="common">Cochliobolus kusanoi</name>
    <dbReference type="NCBI Taxonomy" id="90978"/>
    <lineage>
        <taxon>Eukaryota</taxon>
        <taxon>Fungi</taxon>
        <taxon>Dikarya</taxon>
        <taxon>Ascomycota</taxon>
        <taxon>Pezizomycotina</taxon>
        <taxon>Dothideomycetes</taxon>
        <taxon>Pleosporomycetidae</taxon>
        <taxon>Pleosporales</taxon>
        <taxon>Pleosporineae</taxon>
        <taxon>Pleosporaceae</taxon>
        <taxon>Curvularia</taxon>
    </lineage>
</organism>
<accession>A0A9P4TNV6</accession>
<keyword evidence="2" id="KW-0812">Transmembrane</keyword>
<feature type="region of interest" description="Disordered" evidence="1">
    <location>
        <begin position="338"/>
        <end position="360"/>
    </location>
</feature>
<gene>
    <name evidence="3" type="ORF">E8E13_005110</name>
</gene>
<evidence type="ECO:0000256" key="2">
    <source>
        <dbReference type="SAM" id="Phobius"/>
    </source>
</evidence>
<dbReference type="AlphaFoldDB" id="A0A9P4TNV6"/>
<comment type="caution">
    <text evidence="3">The sequence shown here is derived from an EMBL/GenBank/DDBJ whole genome shotgun (WGS) entry which is preliminary data.</text>
</comment>
<evidence type="ECO:0000313" key="4">
    <source>
        <dbReference type="Proteomes" id="UP000801428"/>
    </source>
</evidence>
<feature type="transmembrane region" description="Helical" evidence="2">
    <location>
        <begin position="110"/>
        <end position="133"/>
    </location>
</feature>
<keyword evidence="2" id="KW-1133">Transmembrane helix</keyword>
<evidence type="ECO:0000313" key="3">
    <source>
        <dbReference type="EMBL" id="KAF3009541.1"/>
    </source>
</evidence>
<dbReference type="OrthoDB" id="3800567at2759"/>
<dbReference type="Proteomes" id="UP000801428">
    <property type="component" value="Unassembled WGS sequence"/>
</dbReference>
<feature type="region of interest" description="Disordered" evidence="1">
    <location>
        <begin position="52"/>
        <end position="100"/>
    </location>
</feature>